<dbReference type="PROSITE" id="PS50977">
    <property type="entry name" value="HTH_TETR_2"/>
    <property type="match status" value="1"/>
</dbReference>
<protein>
    <submittedName>
        <fullName evidence="3">Unannotated protein</fullName>
    </submittedName>
</protein>
<evidence type="ECO:0000256" key="1">
    <source>
        <dbReference type="ARBA" id="ARBA00023125"/>
    </source>
</evidence>
<evidence type="ECO:0000259" key="2">
    <source>
        <dbReference type="PROSITE" id="PS50977"/>
    </source>
</evidence>
<dbReference type="Gene3D" id="1.10.357.10">
    <property type="entry name" value="Tetracycline Repressor, domain 2"/>
    <property type="match status" value="1"/>
</dbReference>
<reference evidence="3" key="1">
    <citation type="submission" date="2020-05" db="EMBL/GenBank/DDBJ databases">
        <authorList>
            <person name="Chiriac C."/>
            <person name="Salcher M."/>
            <person name="Ghai R."/>
            <person name="Kavagutti S V."/>
        </authorList>
    </citation>
    <scope>NUCLEOTIDE SEQUENCE</scope>
</reference>
<evidence type="ECO:0000313" key="3">
    <source>
        <dbReference type="EMBL" id="CAB4530119.1"/>
    </source>
</evidence>
<name>A0A6J6AVL3_9ZZZZ</name>
<organism evidence="3">
    <name type="scientific">freshwater metagenome</name>
    <dbReference type="NCBI Taxonomy" id="449393"/>
    <lineage>
        <taxon>unclassified sequences</taxon>
        <taxon>metagenomes</taxon>
        <taxon>ecological metagenomes</taxon>
    </lineage>
</organism>
<dbReference type="EMBL" id="CAEZSF010000007">
    <property type="protein sequence ID" value="CAB4530119.1"/>
    <property type="molecule type" value="Genomic_DNA"/>
</dbReference>
<dbReference type="SUPFAM" id="SSF46689">
    <property type="entry name" value="Homeodomain-like"/>
    <property type="match status" value="1"/>
</dbReference>
<gene>
    <name evidence="3" type="ORF">UFOPK1358_00153</name>
</gene>
<dbReference type="GO" id="GO:0003677">
    <property type="term" value="F:DNA binding"/>
    <property type="evidence" value="ECO:0007669"/>
    <property type="project" value="UniProtKB-KW"/>
</dbReference>
<dbReference type="InterPro" id="IPR001647">
    <property type="entry name" value="HTH_TetR"/>
</dbReference>
<dbReference type="AlphaFoldDB" id="A0A6J6AVL3"/>
<sequence length="259" mass="27948">MPATPDRRTRKRDARRDHLLDLAAEIVDQAGIDGLTMAALATAGDYATASLYTYFSSRSALLAALQQRALLLLHDLAEERLRKWQDALFEDALSQNAQLIAKPQLTDRVASLAMLWAFSDLFLSAPQTHPREFRLQQQLLVNAGAENTTDAADVVPVAMLVLDVPRRLLAAATATGALHAQPLTSNPLEEVLEGSMLRTFAWVLGLNGALMADGLSTGLPTTGSALGDVLTQALLQGWGASREELSAAREVAETLRQQP</sequence>
<dbReference type="Pfam" id="PF00440">
    <property type="entry name" value="TetR_N"/>
    <property type="match status" value="1"/>
</dbReference>
<keyword evidence="1" id="KW-0238">DNA-binding</keyword>
<accession>A0A6J6AVL3</accession>
<feature type="domain" description="HTH tetR-type" evidence="2">
    <location>
        <begin position="13"/>
        <end position="73"/>
    </location>
</feature>
<dbReference type="InterPro" id="IPR009057">
    <property type="entry name" value="Homeodomain-like_sf"/>
</dbReference>
<proteinExistence type="predicted"/>